<dbReference type="Gene3D" id="2.60.40.10">
    <property type="entry name" value="Immunoglobulins"/>
    <property type="match status" value="1"/>
</dbReference>
<dbReference type="Proteomes" id="UP000198994">
    <property type="component" value="Unassembled WGS sequence"/>
</dbReference>
<evidence type="ECO:0000256" key="1">
    <source>
        <dbReference type="ARBA" id="ARBA00004418"/>
    </source>
</evidence>
<keyword evidence="6" id="KW-0732">Signal</keyword>
<dbReference type="EMBL" id="FNAV01000005">
    <property type="protein sequence ID" value="SDE59188.1"/>
    <property type="molecule type" value="Genomic_DNA"/>
</dbReference>
<keyword evidence="5" id="KW-0574">Periplasm</keyword>
<dbReference type="InterPro" id="IPR014438">
    <property type="entry name" value="Glucan_biosyn_MdoG/MdoD"/>
</dbReference>
<dbReference type="PANTHER" id="PTHR30504:SF4">
    <property type="entry name" value="GLUCANS BIOSYNTHESIS PROTEIN G"/>
    <property type="match status" value="1"/>
</dbReference>
<dbReference type="GO" id="GO:0003824">
    <property type="term" value="F:catalytic activity"/>
    <property type="evidence" value="ECO:0007669"/>
    <property type="project" value="InterPro"/>
</dbReference>
<evidence type="ECO:0000256" key="5">
    <source>
        <dbReference type="ARBA" id="ARBA00022764"/>
    </source>
</evidence>
<dbReference type="Gene3D" id="2.70.98.10">
    <property type="match status" value="1"/>
</dbReference>
<dbReference type="PANTHER" id="PTHR30504">
    <property type="entry name" value="GLUCANS BIOSYNTHESIS PROTEIN"/>
    <property type="match status" value="1"/>
</dbReference>
<proteinExistence type="inferred from homology"/>
<evidence type="ECO:0000313" key="9">
    <source>
        <dbReference type="Proteomes" id="UP000198994"/>
    </source>
</evidence>
<reference evidence="9" key="1">
    <citation type="submission" date="2016-10" db="EMBL/GenBank/DDBJ databases">
        <authorList>
            <person name="Varghese N."/>
            <person name="Submissions S."/>
        </authorList>
    </citation>
    <scope>NUCLEOTIDE SEQUENCE [LARGE SCALE GENOMIC DNA]</scope>
    <source>
        <strain evidence="9">DSM 10146</strain>
    </source>
</reference>
<accession>A0A1G7E638</accession>
<evidence type="ECO:0000259" key="7">
    <source>
        <dbReference type="Pfam" id="PF04349"/>
    </source>
</evidence>
<feature type="signal peptide" evidence="6">
    <location>
        <begin position="1"/>
        <end position="47"/>
    </location>
</feature>
<sequence>MTPHDRPDMRRRQQSRSLSCRGLSRRAALGTLAGALSSTLIPGYALAQDAPQTQDAQPGEPFSFDVLTEWMRAVSQTDPSTPSAIEGFLTELDYDDYQRIRFNPEHARWATDGSRFRLHAFHLGWLFKQPVVLNEVVDGRAIPMVFSTRDFDYSNLERDIPADVDMPGVAGFRLLNQLNRADTYDELVAFLGASYFRALGRDNFYGLSARGLAVNTGLPEGEEFPRFSQFWIERPAEGADAITLYAALESQSVTGAYRFVITPGSDTIMEVTARLFMRNDVAQLGISPLTSMFLYDGSDPGEFYDYRPAVHDSSALVLNVNGTTFYRVLKNPPRLASSYLGAERPLSFGLVQREREFDQYLDAQAHYERRPSLMVEPLGDWGKGSVRLLEIPSDLEANDNIVAYWVPDAAATAGSELEFAYRLHWGMNPKGARAEELGQILRTRSGEGGVSGVEKDTDHRKFVIDFEGGLLGNLSADAEVVPEITVQNGSVEEMAISRISGTDTWRLVIDIQGEPQALVEIKAVLTGYGRTLTETWLYQWVKQ</sequence>
<dbReference type="InterPro" id="IPR013783">
    <property type="entry name" value="Ig-like_fold"/>
</dbReference>
<dbReference type="GO" id="GO:0051274">
    <property type="term" value="P:beta-glucan biosynthetic process"/>
    <property type="evidence" value="ECO:0007669"/>
    <property type="project" value="TreeGrafter"/>
</dbReference>
<organism evidence="8 9">
    <name type="scientific">Salipiger thiooxidans</name>
    <dbReference type="NCBI Taxonomy" id="282683"/>
    <lineage>
        <taxon>Bacteria</taxon>
        <taxon>Pseudomonadati</taxon>
        <taxon>Pseudomonadota</taxon>
        <taxon>Alphaproteobacteria</taxon>
        <taxon>Rhodobacterales</taxon>
        <taxon>Roseobacteraceae</taxon>
        <taxon>Salipiger</taxon>
    </lineage>
</organism>
<evidence type="ECO:0000256" key="2">
    <source>
        <dbReference type="ARBA" id="ARBA00005001"/>
    </source>
</evidence>
<dbReference type="STRING" id="282683.SAMN04488105_105154"/>
<comment type="pathway">
    <text evidence="2">Glycan metabolism; osmoregulated periplasmic glucan (OPG) biosynthesis.</text>
</comment>
<dbReference type="UniPathway" id="UPA00637"/>
<dbReference type="PIRSF" id="PIRSF006281">
    <property type="entry name" value="MdoG"/>
    <property type="match status" value="1"/>
</dbReference>
<dbReference type="GO" id="GO:0030288">
    <property type="term" value="C:outer membrane-bounded periplasmic space"/>
    <property type="evidence" value="ECO:0007669"/>
    <property type="project" value="TreeGrafter"/>
</dbReference>
<dbReference type="SUPFAM" id="SSF81296">
    <property type="entry name" value="E set domains"/>
    <property type="match status" value="1"/>
</dbReference>
<protein>
    <recommendedName>
        <fullName evidence="4">Glucans biosynthesis protein G</fullName>
    </recommendedName>
</protein>
<dbReference type="InterPro" id="IPR006311">
    <property type="entry name" value="TAT_signal"/>
</dbReference>
<evidence type="ECO:0000256" key="4">
    <source>
        <dbReference type="ARBA" id="ARBA00015376"/>
    </source>
</evidence>
<dbReference type="InterPro" id="IPR014756">
    <property type="entry name" value="Ig_E-set"/>
</dbReference>
<dbReference type="PROSITE" id="PS51318">
    <property type="entry name" value="TAT"/>
    <property type="match status" value="1"/>
</dbReference>
<evidence type="ECO:0000256" key="3">
    <source>
        <dbReference type="ARBA" id="ARBA00009284"/>
    </source>
</evidence>
<gene>
    <name evidence="8" type="ORF">SAMN04488105_105154</name>
</gene>
<feature type="chain" id="PRO_5011545923" description="Glucans biosynthesis protein G" evidence="6">
    <location>
        <begin position="48"/>
        <end position="543"/>
    </location>
</feature>
<name>A0A1G7E638_9RHOB</name>
<evidence type="ECO:0000256" key="6">
    <source>
        <dbReference type="SAM" id="SignalP"/>
    </source>
</evidence>
<dbReference type="AlphaFoldDB" id="A0A1G7E638"/>
<dbReference type="InterPro" id="IPR014718">
    <property type="entry name" value="GH-type_carb-bd"/>
</dbReference>
<comment type="subcellular location">
    <subcellularLocation>
        <location evidence="1">Periplasm</location>
    </subcellularLocation>
</comment>
<dbReference type="GO" id="GO:0030246">
    <property type="term" value="F:carbohydrate binding"/>
    <property type="evidence" value="ECO:0007669"/>
    <property type="project" value="InterPro"/>
</dbReference>
<keyword evidence="9" id="KW-1185">Reference proteome</keyword>
<dbReference type="SUPFAM" id="SSF74650">
    <property type="entry name" value="Galactose mutarotase-like"/>
    <property type="match status" value="1"/>
</dbReference>
<dbReference type="InterPro" id="IPR007444">
    <property type="entry name" value="Glucan_biosyn_MdoG_C"/>
</dbReference>
<dbReference type="Pfam" id="PF04349">
    <property type="entry name" value="MdoG"/>
    <property type="match status" value="1"/>
</dbReference>
<dbReference type="InterPro" id="IPR011013">
    <property type="entry name" value="Gal_mutarotase_sf_dom"/>
</dbReference>
<evidence type="ECO:0000313" key="8">
    <source>
        <dbReference type="EMBL" id="SDE59188.1"/>
    </source>
</evidence>
<comment type="similarity">
    <text evidence="3">Belongs to the OpgD/OpgG family.</text>
</comment>
<feature type="domain" description="Glucan biosynthesis periplasmic MdoG C-terminal" evidence="7">
    <location>
        <begin position="62"/>
        <end position="540"/>
    </location>
</feature>